<dbReference type="Proteomes" id="UP001292094">
    <property type="component" value="Unassembled WGS sequence"/>
</dbReference>
<feature type="region of interest" description="Disordered" evidence="5">
    <location>
        <begin position="1"/>
        <end position="62"/>
    </location>
</feature>
<dbReference type="PROSITE" id="PS00650">
    <property type="entry name" value="G_PROTEIN_RECEP_F2_2"/>
    <property type="match status" value="1"/>
</dbReference>
<evidence type="ECO:0000256" key="4">
    <source>
        <dbReference type="ARBA" id="ARBA00023136"/>
    </source>
</evidence>
<keyword evidence="2" id="KW-0812">Transmembrane</keyword>
<dbReference type="EMBL" id="JAWZYT010001297">
    <property type="protein sequence ID" value="KAK4313510.1"/>
    <property type="molecule type" value="Genomic_DNA"/>
</dbReference>
<evidence type="ECO:0000313" key="7">
    <source>
        <dbReference type="Proteomes" id="UP001292094"/>
    </source>
</evidence>
<dbReference type="InterPro" id="IPR000832">
    <property type="entry name" value="GPCR_2_secretin-like"/>
</dbReference>
<comment type="caution">
    <text evidence="6">The sequence shown here is derived from an EMBL/GenBank/DDBJ whole genome shotgun (WGS) entry which is preliminary data.</text>
</comment>
<feature type="region of interest" description="Disordered" evidence="5">
    <location>
        <begin position="290"/>
        <end position="333"/>
    </location>
</feature>
<feature type="compositionally biased region" description="Polar residues" evidence="5">
    <location>
        <begin position="294"/>
        <end position="310"/>
    </location>
</feature>
<dbReference type="PANTHER" id="PTHR45620">
    <property type="entry name" value="PDF RECEPTOR-LIKE PROTEIN-RELATED"/>
    <property type="match status" value="1"/>
</dbReference>
<reference evidence="6" key="1">
    <citation type="submission" date="2023-11" db="EMBL/GenBank/DDBJ databases">
        <title>Genome assemblies of two species of porcelain crab, Petrolisthes cinctipes and Petrolisthes manimaculis (Anomura: Porcellanidae).</title>
        <authorList>
            <person name="Angst P."/>
        </authorList>
    </citation>
    <scope>NUCLEOTIDE SEQUENCE</scope>
    <source>
        <strain evidence="6">PB745_02</strain>
        <tissue evidence="6">Gill</tissue>
    </source>
</reference>
<feature type="compositionally biased region" description="Polar residues" evidence="5">
    <location>
        <begin position="77"/>
        <end position="88"/>
    </location>
</feature>
<evidence type="ECO:0000256" key="5">
    <source>
        <dbReference type="SAM" id="MobiDB-lite"/>
    </source>
</evidence>
<dbReference type="PANTHER" id="PTHR45620:SF40">
    <property type="entry name" value="CORTICOTROPIN-RELEASING FACTOR RECEPTOR 2-LIKE ISOFORM X1"/>
    <property type="match status" value="1"/>
</dbReference>
<keyword evidence="3" id="KW-1133">Transmembrane helix</keyword>
<dbReference type="Gene3D" id="1.20.1070.10">
    <property type="entry name" value="Rhodopsin 7-helix transmembrane proteins"/>
    <property type="match status" value="1"/>
</dbReference>
<name>A0AAE1PU24_9EUCA</name>
<dbReference type="GO" id="GO:0008528">
    <property type="term" value="F:G protein-coupled peptide receptor activity"/>
    <property type="evidence" value="ECO:0007669"/>
    <property type="project" value="TreeGrafter"/>
</dbReference>
<dbReference type="AlphaFoldDB" id="A0AAE1PU24"/>
<dbReference type="GO" id="GO:0005886">
    <property type="term" value="C:plasma membrane"/>
    <property type="evidence" value="ECO:0007669"/>
    <property type="project" value="TreeGrafter"/>
</dbReference>
<dbReference type="InterPro" id="IPR050332">
    <property type="entry name" value="GPCR_2"/>
</dbReference>
<evidence type="ECO:0008006" key="8">
    <source>
        <dbReference type="Google" id="ProtNLM"/>
    </source>
</evidence>
<feature type="compositionally biased region" description="Low complexity" evidence="5">
    <location>
        <begin position="356"/>
        <end position="369"/>
    </location>
</feature>
<dbReference type="Pfam" id="PF00002">
    <property type="entry name" value="7tm_2"/>
    <property type="match status" value="1"/>
</dbReference>
<sequence length="375" mass="42832">MSVGNESPPLKKNTKAKRHHRYLLPQGISQQQQQQQQQWSSCNVTLASDSADSSPHHSRESSPLLLLTHRGIHKRQPQPSTSVNANTLQQQHQQRIQPHPPPTPRIEENYNTQQHRIQPHAPTPRIQNYTNTQHHRTQPHPLTTPRKDIHNYSTISNNRRSHSLTFTHHHQQQTDNNNVVVVVPRRPSSTRSLRTNSIHKYHSVGYAANRPEFNIRKAIRATVILFPLLGITNLLFAVNPGDKGDLEDAYMLTNAMLQSSQGVFVSVLYCFLNSEVREVLRKRWRQYRTRHSSSTHQAYNNNNSRSSCKSGNSRRMGRDRGRERLKSHTARGLKGASRCTLLLMESSSPQQQQQHNCTTSNNNSLASTTVETTLV</sequence>
<accession>A0AAE1PU24</accession>
<proteinExistence type="predicted"/>
<feature type="region of interest" description="Disordered" evidence="5">
    <location>
        <begin position="350"/>
        <end position="375"/>
    </location>
</feature>
<feature type="region of interest" description="Disordered" evidence="5">
    <location>
        <begin position="74"/>
        <end position="107"/>
    </location>
</feature>
<evidence type="ECO:0000313" key="6">
    <source>
        <dbReference type="EMBL" id="KAK4313510.1"/>
    </source>
</evidence>
<evidence type="ECO:0000256" key="3">
    <source>
        <dbReference type="ARBA" id="ARBA00022989"/>
    </source>
</evidence>
<feature type="compositionally biased region" description="Basic residues" evidence="5">
    <location>
        <begin position="12"/>
        <end position="22"/>
    </location>
</feature>
<keyword evidence="7" id="KW-1185">Reference proteome</keyword>
<feature type="compositionally biased region" description="Basic and acidic residues" evidence="5">
    <location>
        <begin position="316"/>
        <end position="326"/>
    </location>
</feature>
<gene>
    <name evidence="6" type="ORF">Pmani_015145</name>
</gene>
<protein>
    <recommendedName>
        <fullName evidence="8">G-protein coupled receptors family 2 profile 2 domain-containing protein</fullName>
    </recommendedName>
</protein>
<evidence type="ECO:0000256" key="1">
    <source>
        <dbReference type="ARBA" id="ARBA00004141"/>
    </source>
</evidence>
<organism evidence="6 7">
    <name type="scientific">Petrolisthes manimaculis</name>
    <dbReference type="NCBI Taxonomy" id="1843537"/>
    <lineage>
        <taxon>Eukaryota</taxon>
        <taxon>Metazoa</taxon>
        <taxon>Ecdysozoa</taxon>
        <taxon>Arthropoda</taxon>
        <taxon>Crustacea</taxon>
        <taxon>Multicrustacea</taxon>
        <taxon>Malacostraca</taxon>
        <taxon>Eumalacostraca</taxon>
        <taxon>Eucarida</taxon>
        <taxon>Decapoda</taxon>
        <taxon>Pleocyemata</taxon>
        <taxon>Anomura</taxon>
        <taxon>Galatheoidea</taxon>
        <taxon>Porcellanidae</taxon>
        <taxon>Petrolisthes</taxon>
    </lineage>
</organism>
<dbReference type="PRINTS" id="PR00249">
    <property type="entry name" value="GPCRSECRETIN"/>
</dbReference>
<evidence type="ECO:0000256" key="2">
    <source>
        <dbReference type="ARBA" id="ARBA00022692"/>
    </source>
</evidence>
<comment type="subcellular location">
    <subcellularLocation>
        <location evidence="1">Membrane</location>
        <topology evidence="1">Multi-pass membrane protein</topology>
    </subcellularLocation>
</comment>
<dbReference type="InterPro" id="IPR017983">
    <property type="entry name" value="GPCR_2_secretin-like_CS"/>
</dbReference>
<keyword evidence="4" id="KW-0472">Membrane</keyword>
<dbReference type="GO" id="GO:0007188">
    <property type="term" value="P:adenylate cyclase-modulating G protein-coupled receptor signaling pathway"/>
    <property type="evidence" value="ECO:0007669"/>
    <property type="project" value="TreeGrafter"/>
</dbReference>